<feature type="transmembrane region" description="Helical" evidence="1">
    <location>
        <begin position="78"/>
        <end position="95"/>
    </location>
</feature>
<evidence type="ECO:0000256" key="1">
    <source>
        <dbReference type="SAM" id="Phobius"/>
    </source>
</evidence>
<dbReference type="Proteomes" id="UP001597548">
    <property type="component" value="Unassembled WGS sequence"/>
</dbReference>
<evidence type="ECO:0000313" key="3">
    <source>
        <dbReference type="Proteomes" id="UP001597548"/>
    </source>
</evidence>
<keyword evidence="1" id="KW-0472">Membrane</keyword>
<name>A0ABW5ZSY7_9FLAO</name>
<keyword evidence="3" id="KW-1185">Reference proteome</keyword>
<organism evidence="2 3">
    <name type="scientific">Psychroserpens luteus</name>
    <dbReference type="NCBI Taxonomy" id="1434066"/>
    <lineage>
        <taxon>Bacteria</taxon>
        <taxon>Pseudomonadati</taxon>
        <taxon>Bacteroidota</taxon>
        <taxon>Flavobacteriia</taxon>
        <taxon>Flavobacteriales</taxon>
        <taxon>Flavobacteriaceae</taxon>
        <taxon>Psychroserpens</taxon>
    </lineage>
</organism>
<comment type="caution">
    <text evidence="2">The sequence shown here is derived from an EMBL/GenBank/DDBJ whole genome shotgun (WGS) entry which is preliminary data.</text>
</comment>
<gene>
    <name evidence="2" type="ORF">ACFS29_10855</name>
</gene>
<protein>
    <submittedName>
        <fullName evidence="2">Uncharacterized protein</fullName>
    </submittedName>
</protein>
<reference evidence="3" key="1">
    <citation type="journal article" date="2019" name="Int. J. Syst. Evol. Microbiol.">
        <title>The Global Catalogue of Microorganisms (GCM) 10K type strain sequencing project: providing services to taxonomists for standard genome sequencing and annotation.</title>
        <authorList>
            <consortium name="The Broad Institute Genomics Platform"/>
            <consortium name="The Broad Institute Genome Sequencing Center for Infectious Disease"/>
            <person name="Wu L."/>
            <person name="Ma J."/>
        </authorList>
    </citation>
    <scope>NUCLEOTIDE SEQUENCE [LARGE SCALE GENOMIC DNA]</scope>
    <source>
        <strain evidence="3">KCTC 32514</strain>
    </source>
</reference>
<accession>A0ABW5ZSY7</accession>
<evidence type="ECO:0000313" key="2">
    <source>
        <dbReference type="EMBL" id="MFD2916139.1"/>
    </source>
</evidence>
<dbReference type="EMBL" id="JBHUOS010000009">
    <property type="protein sequence ID" value="MFD2916139.1"/>
    <property type="molecule type" value="Genomic_DNA"/>
</dbReference>
<proteinExistence type="predicted"/>
<keyword evidence="1" id="KW-0812">Transmembrane</keyword>
<dbReference type="RefSeq" id="WP_194508149.1">
    <property type="nucleotide sequence ID" value="NZ_JADILU010000004.1"/>
</dbReference>
<keyword evidence="1" id="KW-1133">Transmembrane helix</keyword>
<sequence length="165" mass="19124">MKQKKLDTINSSGFKVPKDYFSQVEEQILSEVHLKNKVQVSGFHVPDSYFESLEEHIFEKLETKNEAKVIKLFSWKKAIYASAIAATIVLMFNLFSTSETITFESIEIATIENYLEDEGFTSNDFASLLTDEELNKDNFIENQIPEYLIKDYLMNTIELEDLILE</sequence>